<dbReference type="AlphaFoldDB" id="A0AAD1UAN5"/>
<evidence type="ECO:0000256" key="1">
    <source>
        <dbReference type="SAM" id="MobiDB-lite"/>
    </source>
</evidence>
<sequence>MDSNKDIISTGIKEETQVTQKKIEERCARRIIREGSTESGCGSTLSSTLNAFSSSYNDCAGSIWRDERNDSPAYMPTICDGPRSLGSTRLTLQTTQPANQQEIVPDFFNLKESHEVGFPDIDLGSFSTNEENQSKAFSFDPAQFAKSNYSCSSINLDKEEKKSCVNLNSDQQVISPMKNLFSNCNTRKELTTSSTNKGGGLSPTQEVRMSPNSSKSSKTRLKRGETQKYLLSRTAEEIVLNTLWGLFIRYIRNNGPQPLYILEKLAQTEFKNIRKLSGHPYTGNIKKSVKGALTSNGLFKICEKNEGEPNVNSWSHSSKTAKITEETIWKINEKAAEEFIQDKVQKVSQQRTKLMKKQSSRIEVQEESKESENSRIAPYKDIISKLDIMISALTPLQSKGLSDLQSNADALFQPPSAEGDSKLSDYQRGAIDLYSFFREPLRSGKLAKLNCGIENLCKNVDSLRKKL</sequence>
<accession>A0AAD1UAN5</accession>
<proteinExistence type="predicted"/>
<feature type="region of interest" description="Disordered" evidence="1">
    <location>
        <begin position="189"/>
        <end position="221"/>
    </location>
</feature>
<keyword evidence="3" id="KW-1185">Reference proteome</keyword>
<protein>
    <submittedName>
        <fullName evidence="2">Uncharacterized protein</fullName>
    </submittedName>
</protein>
<name>A0AAD1UAN5_EUPCR</name>
<dbReference type="Proteomes" id="UP001295684">
    <property type="component" value="Unassembled WGS sequence"/>
</dbReference>
<comment type="caution">
    <text evidence="2">The sequence shown here is derived from an EMBL/GenBank/DDBJ whole genome shotgun (WGS) entry which is preliminary data.</text>
</comment>
<evidence type="ECO:0000313" key="3">
    <source>
        <dbReference type="Proteomes" id="UP001295684"/>
    </source>
</evidence>
<evidence type="ECO:0000313" key="2">
    <source>
        <dbReference type="EMBL" id="CAI2365193.1"/>
    </source>
</evidence>
<reference evidence="2" key="1">
    <citation type="submission" date="2023-07" db="EMBL/GenBank/DDBJ databases">
        <authorList>
            <consortium name="AG Swart"/>
            <person name="Singh M."/>
            <person name="Singh A."/>
            <person name="Seah K."/>
            <person name="Emmerich C."/>
        </authorList>
    </citation>
    <scope>NUCLEOTIDE SEQUENCE</scope>
    <source>
        <strain evidence="2">DP1</strain>
    </source>
</reference>
<feature type="compositionally biased region" description="Polar residues" evidence="1">
    <location>
        <begin position="189"/>
        <end position="216"/>
    </location>
</feature>
<dbReference type="EMBL" id="CAMPGE010006350">
    <property type="protein sequence ID" value="CAI2365193.1"/>
    <property type="molecule type" value="Genomic_DNA"/>
</dbReference>
<organism evidence="2 3">
    <name type="scientific">Euplotes crassus</name>
    <dbReference type="NCBI Taxonomy" id="5936"/>
    <lineage>
        <taxon>Eukaryota</taxon>
        <taxon>Sar</taxon>
        <taxon>Alveolata</taxon>
        <taxon>Ciliophora</taxon>
        <taxon>Intramacronucleata</taxon>
        <taxon>Spirotrichea</taxon>
        <taxon>Hypotrichia</taxon>
        <taxon>Euplotida</taxon>
        <taxon>Euplotidae</taxon>
        <taxon>Moneuplotes</taxon>
    </lineage>
</organism>
<gene>
    <name evidence="2" type="ORF">ECRASSUSDP1_LOCUS6543</name>
</gene>